<keyword evidence="3 7" id="KW-0677">Repeat</keyword>
<keyword evidence="2 7" id="KW-0479">Metal-binding</keyword>
<keyword evidence="4 7" id="KW-0863">Zinc-finger</keyword>
<evidence type="ECO:0000313" key="11">
    <source>
        <dbReference type="Proteomes" id="UP000694427"/>
    </source>
</evidence>
<dbReference type="Pfam" id="PF12796">
    <property type="entry name" value="Ank_2"/>
    <property type="match status" value="1"/>
</dbReference>
<keyword evidence="6 7" id="KW-0040">ANK repeat</keyword>
<dbReference type="SUPFAM" id="SSF48403">
    <property type="entry name" value="Ankyrin repeat"/>
    <property type="match status" value="1"/>
</dbReference>
<reference evidence="10" key="2">
    <citation type="submission" date="2025-09" db="UniProtKB">
        <authorList>
            <consortium name="Ensembl"/>
        </authorList>
    </citation>
    <scope>IDENTIFICATION</scope>
</reference>
<dbReference type="InterPro" id="IPR002110">
    <property type="entry name" value="Ankyrin_rpt"/>
</dbReference>
<dbReference type="FunFam" id="2.30.29.30:FF:000026">
    <property type="entry name" value="Arf-GAP with coiled-coil, ANK repeat and PH domain-containing protein 2"/>
    <property type="match status" value="1"/>
</dbReference>
<dbReference type="InterPro" id="IPR036770">
    <property type="entry name" value="Ankyrin_rpt-contain_sf"/>
</dbReference>
<evidence type="ECO:0000256" key="3">
    <source>
        <dbReference type="ARBA" id="ARBA00022737"/>
    </source>
</evidence>
<name>A0A8C1IE26_CYPCA</name>
<feature type="domain" description="PH" evidence="9">
    <location>
        <begin position="212"/>
        <end position="308"/>
    </location>
</feature>
<evidence type="ECO:0000256" key="4">
    <source>
        <dbReference type="ARBA" id="ARBA00022771"/>
    </source>
</evidence>
<dbReference type="InterPro" id="IPR038508">
    <property type="entry name" value="ArfGAP_dom_sf"/>
</dbReference>
<dbReference type="CDD" id="cd13250">
    <property type="entry name" value="PH_ACAP"/>
    <property type="match status" value="1"/>
</dbReference>
<comment type="subcellular location">
    <subcellularLocation>
        <location evidence="7">Endosome membrane</location>
        <topology evidence="7">Peripheral membrane protein</topology>
    </subcellularLocation>
</comment>
<dbReference type="PANTHER" id="PTHR23180">
    <property type="entry name" value="CENTAURIN/ARF"/>
    <property type="match status" value="1"/>
</dbReference>
<dbReference type="SMART" id="SM00233">
    <property type="entry name" value="PH"/>
    <property type="match status" value="1"/>
</dbReference>
<dbReference type="InterPro" id="IPR027267">
    <property type="entry name" value="AH/BAR_dom_sf"/>
</dbReference>
<dbReference type="GO" id="GO:0010008">
    <property type="term" value="C:endosome membrane"/>
    <property type="evidence" value="ECO:0007669"/>
    <property type="project" value="UniProtKB-SubCell"/>
</dbReference>
<evidence type="ECO:0000256" key="7">
    <source>
        <dbReference type="RuleBase" id="RU369028"/>
    </source>
</evidence>
<dbReference type="Gene3D" id="1.10.220.150">
    <property type="entry name" value="Arf GTPase activating protein"/>
    <property type="match status" value="1"/>
</dbReference>
<proteinExistence type="predicted"/>
<organism evidence="10 11">
    <name type="scientific">Cyprinus carpio</name>
    <name type="common">Common carp</name>
    <dbReference type="NCBI Taxonomy" id="7962"/>
    <lineage>
        <taxon>Eukaryota</taxon>
        <taxon>Metazoa</taxon>
        <taxon>Chordata</taxon>
        <taxon>Craniata</taxon>
        <taxon>Vertebrata</taxon>
        <taxon>Euteleostomi</taxon>
        <taxon>Actinopterygii</taxon>
        <taxon>Neopterygii</taxon>
        <taxon>Teleostei</taxon>
        <taxon>Ostariophysi</taxon>
        <taxon>Cypriniformes</taxon>
        <taxon>Cyprinidae</taxon>
        <taxon>Cyprininae</taxon>
        <taxon>Cyprinus</taxon>
    </lineage>
</organism>
<comment type="activity regulation">
    <text evidence="7">GAP activity stimulated by phosphatidylinositol 4,5-bisphosphate (PIP2) and phosphatidic acid.</text>
</comment>
<evidence type="ECO:0000256" key="6">
    <source>
        <dbReference type="ARBA" id="ARBA00023043"/>
    </source>
</evidence>
<keyword evidence="1 7" id="KW-0343">GTPase activation</keyword>
<dbReference type="FunFam" id="1.10.220.150:FF:000007">
    <property type="entry name" value="Arf-GAP with coiled-coil, ANK repeat and PH domain-containing protein 2"/>
    <property type="match status" value="1"/>
</dbReference>
<protein>
    <recommendedName>
        <fullName evidence="7">Arf-GAP with coiled-coil, ANK repeat and PH domain-containing protein</fullName>
        <shortName evidence="7">Cnt-b</shortName>
    </recommendedName>
    <alternativeName>
        <fullName evidence="7">Centaurin-beta</fullName>
    </alternativeName>
</protein>
<dbReference type="Pfam" id="PF16746">
    <property type="entry name" value="BAR_3"/>
    <property type="match status" value="1"/>
</dbReference>
<dbReference type="Gene3D" id="1.20.1270.60">
    <property type="entry name" value="Arfaptin homology (AH) domain/BAR domain"/>
    <property type="match status" value="1"/>
</dbReference>
<accession>A0A8C1IE26</accession>
<keyword evidence="5 7" id="KW-0862">Zinc</keyword>
<dbReference type="GO" id="GO:0005096">
    <property type="term" value="F:GTPase activator activity"/>
    <property type="evidence" value="ECO:0007669"/>
    <property type="project" value="UniProtKB-KW"/>
</dbReference>
<dbReference type="InterPro" id="IPR001849">
    <property type="entry name" value="PH_domain"/>
</dbReference>
<dbReference type="FunFam" id="1.25.40.20:FF:000020">
    <property type="entry name" value="Arf-GAP with coiled-coil, ANK repeat and PH domain-containing protein 2"/>
    <property type="match status" value="1"/>
</dbReference>
<dbReference type="Ensembl" id="ENSCCRT00010017574.1">
    <property type="protein sequence ID" value="ENSCCRP00010016155.1"/>
    <property type="gene ID" value="ENSCCRG00010003582.1"/>
</dbReference>
<dbReference type="InterPro" id="IPR037278">
    <property type="entry name" value="ARFGAP/RecO"/>
</dbReference>
<keyword evidence="7" id="KW-0967">Endosome</keyword>
<evidence type="ECO:0000256" key="5">
    <source>
        <dbReference type="ARBA" id="ARBA00022833"/>
    </source>
</evidence>
<dbReference type="Pfam" id="PF00169">
    <property type="entry name" value="PH"/>
    <property type="match status" value="1"/>
</dbReference>
<dbReference type="SUPFAM" id="SSF103657">
    <property type="entry name" value="BAR/IMD domain-like"/>
    <property type="match status" value="1"/>
</dbReference>
<dbReference type="Pfam" id="PF01412">
    <property type="entry name" value="ArfGap"/>
    <property type="match status" value="1"/>
</dbReference>
<dbReference type="AlphaFoldDB" id="A0A8C1IE26"/>
<dbReference type="PRINTS" id="PR00405">
    <property type="entry name" value="REVINTRACTNG"/>
</dbReference>
<dbReference type="GO" id="GO:0008270">
    <property type="term" value="F:zinc ion binding"/>
    <property type="evidence" value="ECO:0007669"/>
    <property type="project" value="UniProtKB-KW"/>
</dbReference>
<dbReference type="FunFam" id="1.20.1270.60:FF:000025">
    <property type="entry name" value="arf-GAP with coiled-coil, ANK repeat and PH domain-containing protein 2"/>
    <property type="match status" value="1"/>
</dbReference>
<dbReference type="Proteomes" id="UP000694427">
    <property type="component" value="Unplaced"/>
</dbReference>
<evidence type="ECO:0000256" key="2">
    <source>
        <dbReference type="ARBA" id="ARBA00022723"/>
    </source>
</evidence>
<dbReference type="PANTHER" id="PTHR23180:SF407">
    <property type="entry name" value="ARF-GAP WITH COILED-COIL, ANK REPEAT AND PH DOMAIN-CONTAINING PROTEIN 3"/>
    <property type="match status" value="1"/>
</dbReference>
<evidence type="ECO:0000256" key="1">
    <source>
        <dbReference type="ARBA" id="ARBA00022468"/>
    </source>
</evidence>
<reference evidence="10" key="1">
    <citation type="submission" date="2025-08" db="UniProtKB">
        <authorList>
            <consortium name="Ensembl"/>
        </authorList>
    </citation>
    <scope>IDENTIFICATION</scope>
</reference>
<dbReference type="InterPro" id="IPR001164">
    <property type="entry name" value="ArfGAP_dom"/>
</dbReference>
<dbReference type="Gene3D" id="1.25.40.20">
    <property type="entry name" value="Ankyrin repeat-containing domain"/>
    <property type="match status" value="1"/>
</dbReference>
<dbReference type="SMART" id="SM00105">
    <property type="entry name" value="ArfGap"/>
    <property type="match status" value="1"/>
</dbReference>
<evidence type="ECO:0000259" key="9">
    <source>
        <dbReference type="SMART" id="SM00233"/>
    </source>
</evidence>
<feature type="domain" description="Arf-GAP" evidence="8">
    <location>
        <begin position="346"/>
        <end position="468"/>
    </location>
</feature>
<dbReference type="InterPro" id="IPR004148">
    <property type="entry name" value="BAR_dom"/>
</dbReference>
<keyword evidence="11" id="KW-1185">Reference proteome</keyword>
<dbReference type="CDD" id="cd08850">
    <property type="entry name" value="ArfGap_ACAP3"/>
    <property type="match status" value="1"/>
</dbReference>
<comment type="domain">
    <text evidence="7">The BAR domain mediates homodimerization, it can neither bind membrane nor impart curvature, but instead requires the neighboring PH domain to achieve these functions.</text>
</comment>
<evidence type="ECO:0000259" key="8">
    <source>
        <dbReference type="SMART" id="SM00105"/>
    </source>
</evidence>
<dbReference type="SMART" id="SM00248">
    <property type="entry name" value="ANK"/>
    <property type="match status" value="3"/>
</dbReference>
<dbReference type="InterPro" id="IPR011993">
    <property type="entry name" value="PH-like_dom_sf"/>
</dbReference>
<dbReference type="SUPFAM" id="SSF57863">
    <property type="entry name" value="ArfGap/RecO-like zinc finger"/>
    <property type="match status" value="1"/>
</dbReference>
<evidence type="ECO:0000313" key="10">
    <source>
        <dbReference type="Ensembl" id="ENSCCRP00010016155.1"/>
    </source>
</evidence>
<dbReference type="InterPro" id="IPR045258">
    <property type="entry name" value="ACAP1/2/3-like"/>
</dbReference>
<dbReference type="SUPFAM" id="SSF50729">
    <property type="entry name" value="PH domain-like"/>
    <property type="match status" value="1"/>
</dbReference>
<dbReference type="Gene3D" id="2.30.29.30">
    <property type="entry name" value="Pleckstrin-homology domain (PH domain)/Phosphotyrosine-binding domain (PTB)"/>
    <property type="match status" value="1"/>
</dbReference>
<sequence length="690" mass="78731">MIEAGKAYVTANKLFINGIRDLSQQCKKDQMISVIFYHIHILFDQAQRSVKQQLHNFVKDDVRKFKDTKKHFDKVREDLEIAQVKNAQAPRNKPHEVEEATSTLNFNRKCFRHLALDYVLQINVLQAKKKFEILDAMLSFMHAQYSLYQQGYNLLDEIDPYMKKLAAELDQLVIDSAMEKREMEHKHATIQQRDFAYDDPKLEFNVDAPNGLVMEGYLFKRASNAFKTWNRRWFSIQNSQLVYQKKLKDSLTVVVEDLRLCSVKPCEDIERRFCFEVVSPTKSCILQAESEKLRQAWILAVQASIASAYRESPDNYYIERLDRTASPSISSIDSANEPRERSSRGESILQRILCLPGNQQCCDCGQADPRWASINLGVLLCIECSGIHRSLGVHCSKVRSLTLDSWEPELLKLMCELGNSIINHIYEGSCEEQGLKKPGPNSSRQEKEAWIKAKYVEKKFLKKMMASEVVVNGGRKSERRWNSRKCRRHNSATNVPKTHRKYRLEPGSASPSVVDKLDPGALLYKACQARNLPVMAEALAHGADVSSVNEEDEGKSPLIQAVIGVTCEFLLQNGADVNQRDHRGRGPLHHATYLGHTGQVCLFLKRGASQNDGDEDGQDPLSIAVQAANADIVTLLRLARMNEEMRESEGPFGQPGDTTYLDIFREFSHMASHNPEKLKRRSIHFRHSFR</sequence>
<comment type="function">
    <text evidence="7">GTPase-activating protein for the ADP ribosylation factor family.</text>
</comment>
<comment type="domain">
    <text evidence="7">PH domain binds phospholipids including phosphatidic acid, phosphatidylinositol 3-phosphate, phosphatidylinositol 3,5-bisphosphate (PIP2) and phosphatidylinositol 3,4,5-trisphosphate (PIP3). May mediate protein binding to PIP2 or PIP3 containing membranes.</text>
</comment>